<evidence type="ECO:0000313" key="2">
    <source>
        <dbReference type="EMBL" id="KMZ58567.1"/>
    </source>
</evidence>
<feature type="region of interest" description="Disordered" evidence="1">
    <location>
        <begin position="93"/>
        <end position="120"/>
    </location>
</feature>
<name>A0A0K9NR61_ZOSMR</name>
<feature type="compositionally biased region" description="Basic and acidic residues" evidence="1">
    <location>
        <begin position="449"/>
        <end position="472"/>
    </location>
</feature>
<gene>
    <name evidence="2" type="ORF">ZOSMA_761G00010</name>
</gene>
<feature type="region of interest" description="Disordered" evidence="1">
    <location>
        <begin position="1"/>
        <end position="69"/>
    </location>
</feature>
<reference evidence="3" key="1">
    <citation type="journal article" date="2016" name="Nature">
        <title>The genome of the seagrass Zostera marina reveals angiosperm adaptation to the sea.</title>
        <authorList>
            <person name="Olsen J.L."/>
            <person name="Rouze P."/>
            <person name="Verhelst B."/>
            <person name="Lin Y.-C."/>
            <person name="Bayer T."/>
            <person name="Collen J."/>
            <person name="Dattolo E."/>
            <person name="De Paoli E."/>
            <person name="Dittami S."/>
            <person name="Maumus F."/>
            <person name="Michel G."/>
            <person name="Kersting A."/>
            <person name="Lauritano C."/>
            <person name="Lohaus R."/>
            <person name="Toepel M."/>
            <person name="Tonon T."/>
            <person name="Vanneste K."/>
            <person name="Amirebrahimi M."/>
            <person name="Brakel J."/>
            <person name="Bostroem C."/>
            <person name="Chovatia M."/>
            <person name="Grimwood J."/>
            <person name="Jenkins J.W."/>
            <person name="Jueterbock A."/>
            <person name="Mraz A."/>
            <person name="Stam W.T."/>
            <person name="Tice H."/>
            <person name="Bornberg-Bauer E."/>
            <person name="Green P.J."/>
            <person name="Pearson G.A."/>
            <person name="Procaccini G."/>
            <person name="Duarte C.M."/>
            <person name="Schmutz J."/>
            <person name="Reusch T.B.H."/>
            <person name="Van de Peer Y."/>
        </authorList>
    </citation>
    <scope>NUCLEOTIDE SEQUENCE [LARGE SCALE GENOMIC DNA]</scope>
    <source>
        <strain evidence="3">cv. Finnish</strain>
    </source>
</reference>
<comment type="caution">
    <text evidence="2">The sequence shown here is derived from an EMBL/GenBank/DDBJ whole genome shotgun (WGS) entry which is preliminary data.</text>
</comment>
<feature type="compositionally biased region" description="Acidic residues" evidence="1">
    <location>
        <begin position="240"/>
        <end position="250"/>
    </location>
</feature>
<accession>A0A0K9NR61</accession>
<feature type="compositionally biased region" description="Basic and acidic residues" evidence="1">
    <location>
        <begin position="159"/>
        <end position="192"/>
    </location>
</feature>
<evidence type="ECO:0000256" key="1">
    <source>
        <dbReference type="SAM" id="MobiDB-lite"/>
    </source>
</evidence>
<feature type="compositionally biased region" description="Basic and acidic residues" evidence="1">
    <location>
        <begin position="205"/>
        <end position="215"/>
    </location>
</feature>
<sequence>MSLMNEMDVDSSKEENENSDDGADHSDSIVKNDSSDSNDEKKKKMIAKGKKPMVEEKNEKKKKNTNNEVKAVKIMSDAIKSIDKEQPRILVKKKATKKKKIYQSPIRRSTRLSSGKSDSACSLNTTEICLAKVKKTKDLKKVRFDKDAILVEEGVESIGSDKSKADREKDKSDAIKPIDEKKASDDVGKTVEDAVGEQTDILTEEETRQATKDADIENVDALNEDDIATKEDDSKPLANDDIDTVNDDAEANNVSIVDNNDRVDTEQLDVKNENNVRQVEVAVEKQTMTKDAEVHDDKAKVANAAMVHTKAAMVHTDAVAGEEEASMEKPKEEVKISFTPPTFNLQLHVTEKKKSEAGKYDSEAVKAHSKDVNVSSVEPNVSYKGGHVTYEANKEPFQLPSYVVKGEGSTNYPTMMKVKEELYEAWELKIKDNENKDGNAVTSTSNRVDLTKEDDCNPADKDPKEASLVRPDGKDIPDFLKLPTYFSSQEDPAFLEEACVLADKAEKAKIFLEKMRDVNKGDNILKRTREWNARERKTKENKTTPIKQIVTTIIDIDEDLDNVLISSR</sequence>
<dbReference type="EMBL" id="LFYR01001917">
    <property type="protein sequence ID" value="KMZ58567.1"/>
    <property type="molecule type" value="Genomic_DNA"/>
</dbReference>
<feature type="compositionally biased region" description="Polar residues" evidence="1">
    <location>
        <begin position="111"/>
        <end position="120"/>
    </location>
</feature>
<dbReference type="AlphaFoldDB" id="A0A0K9NR61"/>
<dbReference type="Proteomes" id="UP000036987">
    <property type="component" value="Unassembled WGS sequence"/>
</dbReference>
<protein>
    <submittedName>
        <fullName evidence="2">Uncharacterized protein</fullName>
    </submittedName>
</protein>
<keyword evidence="3" id="KW-1185">Reference proteome</keyword>
<proteinExistence type="predicted"/>
<feature type="region of interest" description="Disordered" evidence="1">
    <location>
        <begin position="155"/>
        <end position="253"/>
    </location>
</feature>
<organism evidence="2 3">
    <name type="scientific">Zostera marina</name>
    <name type="common">Eelgrass</name>
    <dbReference type="NCBI Taxonomy" id="29655"/>
    <lineage>
        <taxon>Eukaryota</taxon>
        <taxon>Viridiplantae</taxon>
        <taxon>Streptophyta</taxon>
        <taxon>Embryophyta</taxon>
        <taxon>Tracheophyta</taxon>
        <taxon>Spermatophyta</taxon>
        <taxon>Magnoliopsida</taxon>
        <taxon>Liliopsida</taxon>
        <taxon>Zosteraceae</taxon>
        <taxon>Zostera</taxon>
    </lineage>
</organism>
<feature type="region of interest" description="Disordered" evidence="1">
    <location>
        <begin position="435"/>
        <end position="472"/>
    </location>
</feature>
<evidence type="ECO:0000313" key="3">
    <source>
        <dbReference type="Proteomes" id="UP000036987"/>
    </source>
</evidence>
<feature type="compositionally biased region" description="Acidic residues" evidence="1">
    <location>
        <begin position="216"/>
        <end position="226"/>
    </location>
</feature>
<feature type="compositionally biased region" description="Basic and acidic residues" evidence="1">
    <location>
        <begin position="10"/>
        <end position="42"/>
    </location>
</feature>